<keyword evidence="2" id="KW-1185">Reference proteome</keyword>
<gene>
    <name evidence="1" type="ORF">SAMN02910418_01740</name>
</gene>
<dbReference type="AlphaFoldDB" id="A0A1H4BR24"/>
<organism evidence="1 2">
    <name type="scientific">Bowdeniella nasicola</name>
    <dbReference type="NCBI Taxonomy" id="208480"/>
    <lineage>
        <taxon>Bacteria</taxon>
        <taxon>Bacillati</taxon>
        <taxon>Actinomycetota</taxon>
        <taxon>Actinomycetes</taxon>
        <taxon>Actinomycetales</taxon>
        <taxon>Actinomycetaceae</taxon>
        <taxon>Bowdeniella</taxon>
    </lineage>
</organism>
<name>A0A1H4BR24_9ACTO</name>
<evidence type="ECO:0000313" key="1">
    <source>
        <dbReference type="EMBL" id="SEA50292.1"/>
    </source>
</evidence>
<sequence>MIPDRDLDNEVFVISEMTIEAENLPTGQIVKFNGTTEWALDSISTDDVLWLPREDQLREFLGENFTRLEAAAGGFVVELRDGSRHADASAASAYARAVLSQLR</sequence>
<accession>A0A1H4BR24</accession>
<dbReference type="Proteomes" id="UP000199288">
    <property type="component" value="Unassembled WGS sequence"/>
</dbReference>
<protein>
    <recommendedName>
        <fullName evidence="3">Pilus assembly protein CpaE</fullName>
    </recommendedName>
</protein>
<evidence type="ECO:0008006" key="3">
    <source>
        <dbReference type="Google" id="ProtNLM"/>
    </source>
</evidence>
<evidence type="ECO:0000313" key="2">
    <source>
        <dbReference type="Proteomes" id="UP000199288"/>
    </source>
</evidence>
<dbReference type="EMBL" id="FNQV01000010">
    <property type="protein sequence ID" value="SEA50292.1"/>
    <property type="molecule type" value="Genomic_DNA"/>
</dbReference>
<reference evidence="2" key="1">
    <citation type="submission" date="2016-10" db="EMBL/GenBank/DDBJ databases">
        <authorList>
            <person name="Varghese N."/>
            <person name="Submissions S."/>
        </authorList>
    </citation>
    <scope>NUCLEOTIDE SEQUENCE [LARGE SCALE GENOMIC DNA]</scope>
    <source>
        <strain evidence="2">KPR-1</strain>
    </source>
</reference>
<proteinExistence type="predicted"/>